<evidence type="ECO:0000256" key="3">
    <source>
        <dbReference type="ARBA" id="ARBA00022454"/>
    </source>
</evidence>
<dbReference type="GO" id="GO:0000786">
    <property type="term" value="C:nucleosome"/>
    <property type="evidence" value="ECO:0007669"/>
    <property type="project" value="InterPro"/>
</dbReference>
<keyword evidence="5" id="KW-0539">Nucleus</keyword>
<reference evidence="8 9" key="1">
    <citation type="journal article" date="2011" name="Genome Res.">
        <title>Phylogeny-wide analysis of social amoeba genomes highlights ancient origins for complex intercellular communication.</title>
        <authorList>
            <person name="Heidel A.J."/>
            <person name="Lawal H.M."/>
            <person name="Felder M."/>
            <person name="Schilde C."/>
            <person name="Helps N.R."/>
            <person name="Tunggal B."/>
            <person name="Rivero F."/>
            <person name="John U."/>
            <person name="Schleicher M."/>
            <person name="Eichinger L."/>
            <person name="Platzer M."/>
            <person name="Noegel A.A."/>
            <person name="Schaap P."/>
            <person name="Gloeckner G."/>
        </authorList>
    </citation>
    <scope>NUCLEOTIDE SEQUENCE [LARGE SCALE GENOMIC DNA]</scope>
    <source>
        <strain evidence="9">ATCC 26659 / Pp 5 / PN500</strain>
    </source>
</reference>
<dbReference type="FunCoup" id="D3BM50">
    <property type="interactions" value="6"/>
</dbReference>
<keyword evidence="9" id="KW-1185">Reference proteome</keyword>
<dbReference type="InterPro" id="IPR036390">
    <property type="entry name" value="WH_DNA-bd_sf"/>
</dbReference>
<dbReference type="PROSITE" id="PS51504">
    <property type="entry name" value="H15"/>
    <property type="match status" value="1"/>
</dbReference>
<evidence type="ECO:0000256" key="5">
    <source>
        <dbReference type="ARBA" id="ARBA00023242"/>
    </source>
</evidence>
<dbReference type="AlphaFoldDB" id="D3BM50"/>
<dbReference type="GO" id="GO:0005634">
    <property type="term" value="C:nucleus"/>
    <property type="evidence" value="ECO:0007669"/>
    <property type="project" value="UniProtKB-SubCell"/>
</dbReference>
<evidence type="ECO:0000313" key="9">
    <source>
        <dbReference type="Proteomes" id="UP000001396"/>
    </source>
</evidence>
<evidence type="ECO:0000256" key="6">
    <source>
        <dbReference type="SAM" id="MobiDB-lite"/>
    </source>
</evidence>
<evidence type="ECO:0000256" key="1">
    <source>
        <dbReference type="ARBA" id="ARBA00004123"/>
    </source>
</evidence>
<dbReference type="SUPFAM" id="SSF46785">
    <property type="entry name" value="Winged helix' DNA-binding domain"/>
    <property type="match status" value="1"/>
</dbReference>
<feature type="compositionally biased region" description="Low complexity" evidence="6">
    <location>
        <begin position="94"/>
        <end position="119"/>
    </location>
</feature>
<evidence type="ECO:0000256" key="2">
    <source>
        <dbReference type="ARBA" id="ARBA00004286"/>
    </source>
</evidence>
<dbReference type="OMA" id="SNYAIAH"/>
<evidence type="ECO:0000259" key="7">
    <source>
        <dbReference type="PROSITE" id="PS51504"/>
    </source>
</evidence>
<dbReference type="PANTHER" id="PTHR11467">
    <property type="entry name" value="HISTONE H1"/>
    <property type="match status" value="1"/>
</dbReference>
<evidence type="ECO:0000313" key="8">
    <source>
        <dbReference type="EMBL" id="EFA77651.1"/>
    </source>
</evidence>
<feature type="domain" description="H15" evidence="7">
    <location>
        <begin position="24"/>
        <end position="93"/>
    </location>
</feature>
<accession>D3BM50</accession>
<proteinExistence type="predicted"/>
<comment type="caution">
    <text evidence="8">The sequence shown here is derived from an EMBL/GenBank/DDBJ whole genome shotgun (WGS) entry which is preliminary data.</text>
</comment>
<dbReference type="EMBL" id="ADBJ01000042">
    <property type="protein sequence ID" value="EFA77651.1"/>
    <property type="molecule type" value="Genomic_DNA"/>
</dbReference>
<dbReference type="GO" id="GO:0006334">
    <property type="term" value="P:nucleosome assembly"/>
    <property type="evidence" value="ECO:0007669"/>
    <property type="project" value="InterPro"/>
</dbReference>
<comment type="subcellular location">
    <subcellularLocation>
        <location evidence="2">Chromosome</location>
    </subcellularLocation>
    <subcellularLocation>
        <location evidence="1">Nucleus</location>
    </subcellularLocation>
</comment>
<dbReference type="InterPro" id="IPR005818">
    <property type="entry name" value="Histone_H1/H5_H15"/>
</dbReference>
<dbReference type="Proteomes" id="UP000001396">
    <property type="component" value="Unassembled WGS sequence"/>
</dbReference>
<gene>
    <name evidence="8" type="primary">H1</name>
    <name evidence="8" type="ORF">PPL_12259</name>
</gene>
<dbReference type="GO" id="GO:0030261">
    <property type="term" value="P:chromosome condensation"/>
    <property type="evidence" value="ECO:0007669"/>
    <property type="project" value="TreeGrafter"/>
</dbReference>
<dbReference type="GeneID" id="31367726"/>
<dbReference type="GO" id="GO:0003690">
    <property type="term" value="F:double-stranded DNA binding"/>
    <property type="evidence" value="ECO:0007669"/>
    <property type="project" value="TreeGrafter"/>
</dbReference>
<dbReference type="GO" id="GO:0031492">
    <property type="term" value="F:nucleosomal DNA binding"/>
    <property type="evidence" value="ECO:0007669"/>
    <property type="project" value="TreeGrafter"/>
</dbReference>
<organism evidence="8 9">
    <name type="scientific">Heterostelium pallidum (strain ATCC 26659 / Pp 5 / PN500)</name>
    <name type="common">Cellular slime mold</name>
    <name type="synonym">Polysphondylium pallidum</name>
    <dbReference type="NCBI Taxonomy" id="670386"/>
    <lineage>
        <taxon>Eukaryota</taxon>
        <taxon>Amoebozoa</taxon>
        <taxon>Evosea</taxon>
        <taxon>Eumycetozoa</taxon>
        <taxon>Dictyostelia</taxon>
        <taxon>Acytosteliales</taxon>
        <taxon>Acytosteliaceae</taxon>
        <taxon>Heterostelium</taxon>
    </lineage>
</organism>
<dbReference type="SMART" id="SM00526">
    <property type="entry name" value="H15"/>
    <property type="match status" value="1"/>
</dbReference>
<name>D3BM50_HETP5</name>
<keyword evidence="3" id="KW-0158">Chromosome</keyword>
<dbReference type="Gene3D" id="1.10.10.10">
    <property type="entry name" value="Winged helix-like DNA-binding domain superfamily/Winged helix DNA-binding domain"/>
    <property type="match status" value="1"/>
</dbReference>
<dbReference type="InParanoid" id="D3BM50"/>
<dbReference type="GO" id="GO:0045910">
    <property type="term" value="P:negative regulation of DNA recombination"/>
    <property type="evidence" value="ECO:0007669"/>
    <property type="project" value="TreeGrafter"/>
</dbReference>
<dbReference type="CDD" id="cd00073">
    <property type="entry name" value="H15"/>
    <property type="match status" value="1"/>
</dbReference>
<dbReference type="STRING" id="670386.D3BM50"/>
<sequence>MSTKSKSFKSTSTTKKSSTSKKSFNPTYKVMITKAIEHYKDRTGSSIIAIKKYIEDHYNVNQTAFHTNLRLALNRLVENNSLVKVKVSYKLPPKSDTAKKSTTAAAVSTPVKKSTTTASKKVDPKKKASSTIAKFV</sequence>
<feature type="region of interest" description="Disordered" evidence="6">
    <location>
        <begin position="1"/>
        <end position="22"/>
    </location>
</feature>
<keyword evidence="4" id="KW-0238">DNA-binding</keyword>
<dbReference type="RefSeq" id="XP_020429779.1">
    <property type="nucleotide sequence ID" value="XM_020582998.1"/>
</dbReference>
<dbReference type="PANTHER" id="PTHR11467:SF36">
    <property type="entry name" value="HISTONE 24-RELATED"/>
    <property type="match status" value="1"/>
</dbReference>
<protein>
    <submittedName>
        <fullName evidence="8">Histone H1</fullName>
    </submittedName>
</protein>
<feature type="region of interest" description="Disordered" evidence="6">
    <location>
        <begin position="94"/>
        <end position="136"/>
    </location>
</feature>
<dbReference type="Pfam" id="PF00538">
    <property type="entry name" value="Linker_histone"/>
    <property type="match status" value="1"/>
</dbReference>
<dbReference type="InterPro" id="IPR036388">
    <property type="entry name" value="WH-like_DNA-bd_sf"/>
</dbReference>
<evidence type="ECO:0000256" key="4">
    <source>
        <dbReference type="ARBA" id="ARBA00023125"/>
    </source>
</evidence>